<accession>A0A1G8EW88</accession>
<dbReference type="Proteomes" id="UP000199050">
    <property type="component" value="Unassembled WGS sequence"/>
</dbReference>
<dbReference type="GO" id="GO:0003677">
    <property type="term" value="F:DNA binding"/>
    <property type="evidence" value="ECO:0007669"/>
    <property type="project" value="UniProtKB-KW"/>
</dbReference>
<dbReference type="CDD" id="cd00090">
    <property type="entry name" value="HTH_ARSR"/>
    <property type="match status" value="1"/>
</dbReference>
<keyword evidence="4" id="KW-1185">Reference proteome</keyword>
<reference evidence="4" key="1">
    <citation type="submission" date="2016-10" db="EMBL/GenBank/DDBJ databases">
        <authorList>
            <person name="Varghese N."/>
            <person name="Submissions S."/>
        </authorList>
    </citation>
    <scope>NUCLEOTIDE SEQUENCE [LARGE SCALE GENOMIC DNA]</scope>
    <source>
        <strain evidence="4">CGMCC 1.11012</strain>
    </source>
</reference>
<dbReference type="OrthoDB" id="155998at2"/>
<dbReference type="SUPFAM" id="SSF46785">
    <property type="entry name" value="Winged helix' DNA-binding domain"/>
    <property type="match status" value="1"/>
</dbReference>
<organism evidence="3 4">
    <name type="scientific">Paenibacillus typhae</name>
    <dbReference type="NCBI Taxonomy" id="1174501"/>
    <lineage>
        <taxon>Bacteria</taxon>
        <taxon>Bacillati</taxon>
        <taxon>Bacillota</taxon>
        <taxon>Bacilli</taxon>
        <taxon>Bacillales</taxon>
        <taxon>Paenibacillaceae</taxon>
        <taxon>Paenibacillus</taxon>
    </lineage>
</organism>
<dbReference type="RefSeq" id="WP_090711062.1">
    <property type="nucleotide sequence ID" value="NZ_CBCSKY010000010.1"/>
</dbReference>
<proteinExistence type="predicted"/>
<dbReference type="PANTHER" id="PTHR30363:SF28">
    <property type="entry name" value="TRANSCRIPTIONAL REGULATORY PROTEIN-RELATED"/>
    <property type="match status" value="1"/>
</dbReference>
<dbReference type="Gene3D" id="1.10.10.10">
    <property type="entry name" value="Winged helix-like DNA-binding domain superfamily/Winged helix DNA-binding domain"/>
    <property type="match status" value="1"/>
</dbReference>
<evidence type="ECO:0000259" key="2">
    <source>
        <dbReference type="Pfam" id="PF08279"/>
    </source>
</evidence>
<gene>
    <name evidence="3" type="ORF">SAMN05216192_10147</name>
</gene>
<keyword evidence="1" id="KW-0238">DNA-binding</keyword>
<evidence type="ECO:0000313" key="3">
    <source>
        <dbReference type="EMBL" id="SDH74105.1"/>
    </source>
</evidence>
<dbReference type="Pfam" id="PF08279">
    <property type="entry name" value="HTH_11"/>
    <property type="match status" value="1"/>
</dbReference>
<dbReference type="PANTHER" id="PTHR30363">
    <property type="entry name" value="HTH-TYPE TRANSCRIPTIONAL REGULATOR SRLR-RELATED"/>
    <property type="match status" value="1"/>
</dbReference>
<dbReference type="AlphaFoldDB" id="A0A1G8EW88"/>
<sequence>MKKGQESGSTRRNIMTLLKMKGPLTIGALAEELGITEMGVRRHVLQLEQESLAKTRVVRQAMGRPLHVYSLTERAEEHFPKTYHNLALELLRELDHTSGIEAVNVLFEGRRRRMLAQYTPMMENRNLEERVAELSSIQNSGGYMAEWSKEEDGSFVMREYNCPIRQVASQYRKACQCEQSLFEELLGAKVTRSECMAEGGQCCRYAITPDPGHPAKRDKTYEKSS</sequence>
<evidence type="ECO:0000256" key="1">
    <source>
        <dbReference type="ARBA" id="ARBA00023125"/>
    </source>
</evidence>
<dbReference type="STRING" id="1174501.SAMN05216192_10147"/>
<name>A0A1G8EW88_9BACL</name>
<dbReference type="InterPro" id="IPR036390">
    <property type="entry name" value="WH_DNA-bd_sf"/>
</dbReference>
<feature type="domain" description="Helix-turn-helix type 11" evidence="2">
    <location>
        <begin position="11"/>
        <end position="49"/>
    </location>
</feature>
<dbReference type="InterPro" id="IPR050313">
    <property type="entry name" value="Carb_Metab_HTH_regulators"/>
</dbReference>
<dbReference type="EMBL" id="FNDX01000001">
    <property type="protein sequence ID" value="SDH74105.1"/>
    <property type="molecule type" value="Genomic_DNA"/>
</dbReference>
<dbReference type="InterPro" id="IPR013196">
    <property type="entry name" value="HTH_11"/>
</dbReference>
<evidence type="ECO:0000313" key="4">
    <source>
        <dbReference type="Proteomes" id="UP000199050"/>
    </source>
</evidence>
<dbReference type="InterPro" id="IPR011991">
    <property type="entry name" value="ArsR-like_HTH"/>
</dbReference>
<dbReference type="InterPro" id="IPR036388">
    <property type="entry name" value="WH-like_DNA-bd_sf"/>
</dbReference>
<protein>
    <submittedName>
        <fullName evidence="3">Predicted transcriptional regulator, ArsR family</fullName>
    </submittedName>
</protein>